<organism evidence="7 8">
    <name type="scientific">Taxus chinensis</name>
    <name type="common">Chinese yew</name>
    <name type="synonym">Taxus wallichiana var. chinensis</name>
    <dbReference type="NCBI Taxonomy" id="29808"/>
    <lineage>
        <taxon>Eukaryota</taxon>
        <taxon>Viridiplantae</taxon>
        <taxon>Streptophyta</taxon>
        <taxon>Embryophyta</taxon>
        <taxon>Tracheophyta</taxon>
        <taxon>Spermatophyta</taxon>
        <taxon>Pinopsida</taxon>
        <taxon>Pinidae</taxon>
        <taxon>Conifers II</taxon>
        <taxon>Cupressales</taxon>
        <taxon>Taxaceae</taxon>
        <taxon>Taxus</taxon>
    </lineage>
</organism>
<dbReference type="GO" id="GO:0016020">
    <property type="term" value="C:membrane"/>
    <property type="evidence" value="ECO:0007669"/>
    <property type="project" value="UniProtKB-SubCell"/>
</dbReference>
<evidence type="ECO:0000256" key="2">
    <source>
        <dbReference type="ARBA" id="ARBA00022692"/>
    </source>
</evidence>
<proteinExistence type="predicted"/>
<dbReference type="PANTHER" id="PTHR31566">
    <property type="entry name" value="CYTOCHROME C BIOGENESIS PROTEIN CCS1, CHLOROPLASTIC"/>
    <property type="match status" value="1"/>
</dbReference>
<feature type="non-terminal residue" evidence="7">
    <location>
        <position position="1"/>
    </location>
</feature>
<evidence type="ECO:0000256" key="4">
    <source>
        <dbReference type="ARBA" id="ARBA00022989"/>
    </source>
</evidence>
<keyword evidence="4" id="KW-1133">Transmembrane helix</keyword>
<protein>
    <recommendedName>
        <fullName evidence="6">ResB-like domain-containing protein</fullName>
    </recommendedName>
</protein>
<keyword evidence="3" id="KW-0201">Cytochrome c-type biogenesis</keyword>
<evidence type="ECO:0000259" key="6">
    <source>
        <dbReference type="Pfam" id="PF05140"/>
    </source>
</evidence>
<evidence type="ECO:0000256" key="1">
    <source>
        <dbReference type="ARBA" id="ARBA00004141"/>
    </source>
</evidence>
<evidence type="ECO:0000256" key="5">
    <source>
        <dbReference type="ARBA" id="ARBA00023136"/>
    </source>
</evidence>
<dbReference type="Proteomes" id="UP000824469">
    <property type="component" value="Unassembled WGS sequence"/>
</dbReference>
<evidence type="ECO:0000313" key="7">
    <source>
        <dbReference type="EMBL" id="KAH9302974.1"/>
    </source>
</evidence>
<name>A0AA38CUY8_TAXCH</name>
<dbReference type="OMA" id="ETDWSIS"/>
<reference evidence="7 8" key="1">
    <citation type="journal article" date="2021" name="Nat. Plants">
        <title>The Taxus genome provides insights into paclitaxel biosynthesis.</title>
        <authorList>
            <person name="Xiong X."/>
            <person name="Gou J."/>
            <person name="Liao Q."/>
            <person name="Li Y."/>
            <person name="Zhou Q."/>
            <person name="Bi G."/>
            <person name="Li C."/>
            <person name="Du R."/>
            <person name="Wang X."/>
            <person name="Sun T."/>
            <person name="Guo L."/>
            <person name="Liang H."/>
            <person name="Lu P."/>
            <person name="Wu Y."/>
            <person name="Zhang Z."/>
            <person name="Ro D.K."/>
            <person name="Shang Y."/>
            <person name="Huang S."/>
            <person name="Yan J."/>
        </authorList>
    </citation>
    <scope>NUCLEOTIDE SEQUENCE [LARGE SCALE GENOMIC DNA]</scope>
    <source>
        <strain evidence="7">Ta-2019</strain>
    </source>
</reference>
<dbReference type="EMBL" id="JAHRHJ020000009">
    <property type="protein sequence ID" value="KAH9302974.1"/>
    <property type="molecule type" value="Genomic_DNA"/>
</dbReference>
<comment type="caution">
    <text evidence="7">The sequence shown here is derived from an EMBL/GenBank/DDBJ whole genome shotgun (WGS) entry which is preliminary data.</text>
</comment>
<feature type="non-terminal residue" evidence="7">
    <location>
        <position position="356"/>
    </location>
</feature>
<gene>
    <name evidence="7" type="ORF">KI387_014557</name>
</gene>
<feature type="domain" description="ResB-like" evidence="6">
    <location>
        <begin position="220"/>
        <end position="324"/>
    </location>
</feature>
<keyword evidence="2" id="KW-0812">Transmembrane</keyword>
<keyword evidence="5" id="KW-0472">Membrane</keyword>
<feature type="domain" description="ResB-like" evidence="6">
    <location>
        <begin position="14"/>
        <end position="177"/>
    </location>
</feature>
<comment type="subcellular location">
    <subcellularLocation>
        <location evidence="1">Membrane</location>
        <topology evidence="1">Multi-pass membrane protein</topology>
    </subcellularLocation>
</comment>
<evidence type="ECO:0000256" key="3">
    <source>
        <dbReference type="ARBA" id="ARBA00022748"/>
    </source>
</evidence>
<dbReference type="PANTHER" id="PTHR31566:SF0">
    <property type="entry name" value="CYTOCHROME C BIOGENESIS PROTEIN CCS1, CHLOROPLASTIC"/>
    <property type="match status" value="1"/>
</dbReference>
<sequence length="356" mass="38595">WSFMKSGSTILKMEVADTLPRARIRDLGILLMGSGYEVFFVESALYGFKGLAGRLAPIGVHGALLLIMAGATLSSIGGYRGSVTVPQGLNFIMGDVLAPNGIISRPIPDFQTEVHVDKFYIDYYDNGEVSQFHTDLSLRDVNGKEVLRKTISVNDPLRFGGITIYQTDWSISALQIHKNGAGPFNFAMATLQGGDNKLFGTFLPLEDDSPSTSPKGISILARDLQSVVLYDQEGKFVGVRRPGSNRPISIDGMEIVVDDAIGSTGLELKIDPGVPVVYAGFGALMFTTVVSYFSHSQVWALQEGTSVVVGGKSNRDKLGFQEELNRILDSVPEIIGNKHLESKEPKCLESDEITSP</sequence>
<keyword evidence="8" id="KW-1185">Reference proteome</keyword>
<accession>A0AA38CUY8</accession>
<evidence type="ECO:0000313" key="8">
    <source>
        <dbReference type="Proteomes" id="UP000824469"/>
    </source>
</evidence>
<dbReference type="InterPro" id="IPR007816">
    <property type="entry name" value="ResB-like_domain"/>
</dbReference>
<dbReference type="Pfam" id="PF05140">
    <property type="entry name" value="ResB"/>
    <property type="match status" value="2"/>
</dbReference>
<dbReference type="InterPro" id="IPR023494">
    <property type="entry name" value="Cyt_c_bgen_Ccs1/CcsB/ResB"/>
</dbReference>
<dbReference type="AlphaFoldDB" id="A0AA38CUY8"/>
<dbReference type="GO" id="GO:0017004">
    <property type="term" value="P:cytochrome complex assembly"/>
    <property type="evidence" value="ECO:0007669"/>
    <property type="project" value="UniProtKB-KW"/>
</dbReference>